<feature type="transmembrane region" description="Helical" evidence="1">
    <location>
        <begin position="73"/>
        <end position="92"/>
    </location>
</feature>
<reference evidence="4" key="1">
    <citation type="journal article" date="2019" name="Int. J. Syst. Evol. Microbiol.">
        <title>The Global Catalogue of Microorganisms (GCM) 10K type strain sequencing project: providing services to taxonomists for standard genome sequencing and annotation.</title>
        <authorList>
            <consortium name="The Broad Institute Genomics Platform"/>
            <consortium name="The Broad Institute Genome Sequencing Center for Infectious Disease"/>
            <person name="Wu L."/>
            <person name="Ma J."/>
        </authorList>
    </citation>
    <scope>NUCLEOTIDE SEQUENCE [LARGE SCALE GENOMIC DNA]</scope>
    <source>
        <strain evidence="4">CCM 8604</strain>
    </source>
</reference>
<organism evidence="3 4">
    <name type="scientific">Alloscardovia venturai</name>
    <dbReference type="NCBI Taxonomy" id="1769421"/>
    <lineage>
        <taxon>Bacteria</taxon>
        <taxon>Bacillati</taxon>
        <taxon>Actinomycetota</taxon>
        <taxon>Actinomycetes</taxon>
        <taxon>Bifidobacteriales</taxon>
        <taxon>Bifidobacteriaceae</taxon>
        <taxon>Alloscardovia</taxon>
    </lineage>
</organism>
<gene>
    <name evidence="3" type="ORF">ACFQY8_07510</name>
</gene>
<feature type="transmembrane region" description="Helical" evidence="1">
    <location>
        <begin position="165"/>
        <end position="183"/>
    </location>
</feature>
<sequence length="292" mass="33306">MDYQAVQVNVQAIADAEQAHGKRIRFYAIDMLRGFALLNMIIFHALWDIASLITKPWGVSIATFMSSQAAYVWQQAIGICFIFLAGFCWRLGRKPLRRGIELIAWGEVISLVTTAVIPHDSVHFGVLTLIGFGTLILWLIDIPAKFARMHTGEKAMPVSFSSHGSHWIHVILATISMILFVLFHDAQTHSIWSLTLPQWLYANNFTTLLGFPFDGFISSDYYPLIPWLFVMFTGYFLFNVVHARAVANWINTHTHKVSWISRSLEFLGRHSLVIYLTHQVILFAIIWLISLI</sequence>
<keyword evidence="4" id="KW-1185">Reference proteome</keyword>
<dbReference type="InterPro" id="IPR012429">
    <property type="entry name" value="HGSNAT_cat"/>
</dbReference>
<accession>A0ABW2YBV2</accession>
<dbReference type="EMBL" id="JBHTHQ010000023">
    <property type="protein sequence ID" value="MFD0705587.1"/>
    <property type="molecule type" value="Genomic_DNA"/>
</dbReference>
<dbReference type="RefSeq" id="WP_377939328.1">
    <property type="nucleotide sequence ID" value="NZ_JBHTHQ010000023.1"/>
</dbReference>
<feature type="domain" description="Heparan-alpha-glucosaminide N-acetyltransferase catalytic" evidence="2">
    <location>
        <begin position="25"/>
        <end position="140"/>
    </location>
</feature>
<name>A0ABW2YBV2_9BIFI</name>
<feature type="domain" description="Heparan-alpha-glucosaminide N-acetyltransferase catalytic" evidence="2">
    <location>
        <begin position="174"/>
        <end position="280"/>
    </location>
</feature>
<evidence type="ECO:0000256" key="1">
    <source>
        <dbReference type="SAM" id="Phobius"/>
    </source>
</evidence>
<evidence type="ECO:0000313" key="3">
    <source>
        <dbReference type="EMBL" id="MFD0705587.1"/>
    </source>
</evidence>
<feature type="transmembrane region" description="Helical" evidence="1">
    <location>
        <begin position="32"/>
        <end position="53"/>
    </location>
</feature>
<feature type="transmembrane region" description="Helical" evidence="1">
    <location>
        <begin position="272"/>
        <end position="290"/>
    </location>
</feature>
<evidence type="ECO:0000259" key="2">
    <source>
        <dbReference type="Pfam" id="PF07786"/>
    </source>
</evidence>
<dbReference type="Proteomes" id="UP001597036">
    <property type="component" value="Unassembled WGS sequence"/>
</dbReference>
<keyword evidence="1" id="KW-0812">Transmembrane</keyword>
<keyword evidence="1" id="KW-1133">Transmembrane helix</keyword>
<keyword evidence="1" id="KW-0472">Membrane</keyword>
<comment type="caution">
    <text evidence="3">The sequence shown here is derived from an EMBL/GenBank/DDBJ whole genome shotgun (WGS) entry which is preliminary data.</text>
</comment>
<evidence type="ECO:0000313" key="4">
    <source>
        <dbReference type="Proteomes" id="UP001597036"/>
    </source>
</evidence>
<protein>
    <submittedName>
        <fullName evidence="3">Heparan-alpha-glucosaminide N-acetyltransferase domain-containing protein</fullName>
    </submittedName>
</protein>
<feature type="transmembrane region" description="Helical" evidence="1">
    <location>
        <begin position="221"/>
        <end position="241"/>
    </location>
</feature>
<dbReference type="Pfam" id="PF07786">
    <property type="entry name" value="HGSNAT_cat"/>
    <property type="match status" value="2"/>
</dbReference>
<feature type="transmembrane region" description="Helical" evidence="1">
    <location>
        <begin position="124"/>
        <end position="144"/>
    </location>
</feature>
<proteinExistence type="predicted"/>